<evidence type="ECO:0000256" key="5">
    <source>
        <dbReference type="ARBA" id="ARBA00023170"/>
    </source>
</evidence>
<dbReference type="GO" id="GO:0016020">
    <property type="term" value="C:membrane"/>
    <property type="evidence" value="ECO:0007669"/>
    <property type="project" value="TreeGrafter"/>
</dbReference>
<dbReference type="PANTHER" id="PTHR43134:SF1">
    <property type="entry name" value="SIGNAL RECOGNITION PARTICLE RECEPTOR SUBUNIT ALPHA"/>
    <property type="match status" value="1"/>
</dbReference>
<keyword evidence="5" id="KW-0675">Receptor</keyword>
<evidence type="ECO:0000259" key="7">
    <source>
        <dbReference type="Pfam" id="PF00448"/>
    </source>
</evidence>
<accession>X1B0R8</accession>
<gene>
    <name evidence="8" type="ORF">S01H4_00879</name>
</gene>
<dbReference type="GO" id="GO:0005525">
    <property type="term" value="F:GTP binding"/>
    <property type="evidence" value="ECO:0007669"/>
    <property type="project" value="UniProtKB-KW"/>
</dbReference>
<comment type="similarity">
    <text evidence="1">Belongs to the GTP-binding SRP family.</text>
</comment>
<feature type="domain" description="SRP54-type proteins GTP-binding" evidence="7">
    <location>
        <begin position="117"/>
        <end position="152"/>
    </location>
</feature>
<reference evidence="8" key="1">
    <citation type="journal article" date="2014" name="Front. Microbiol.">
        <title>High frequency of phylogenetically diverse reductive dehalogenase-homologous genes in deep subseafloor sedimentary metagenomes.</title>
        <authorList>
            <person name="Kawai M."/>
            <person name="Futagami T."/>
            <person name="Toyoda A."/>
            <person name="Takaki Y."/>
            <person name="Nishi S."/>
            <person name="Hori S."/>
            <person name="Arai W."/>
            <person name="Tsubouchi T."/>
            <person name="Morono Y."/>
            <person name="Uchiyama I."/>
            <person name="Ito T."/>
            <person name="Fujiyama A."/>
            <person name="Inagaki F."/>
            <person name="Takami H."/>
        </authorList>
    </citation>
    <scope>NUCLEOTIDE SEQUENCE</scope>
    <source>
        <strain evidence="8">Expedition CK06-06</strain>
    </source>
</reference>
<dbReference type="SUPFAM" id="SSF47364">
    <property type="entry name" value="Domain of the SRP/SRP receptor G-proteins"/>
    <property type="match status" value="1"/>
</dbReference>
<dbReference type="Pfam" id="PF00448">
    <property type="entry name" value="SRP54"/>
    <property type="match status" value="1"/>
</dbReference>
<comment type="caution">
    <text evidence="8">The sequence shown here is derived from an EMBL/GenBank/DDBJ whole genome shotgun (WGS) entry which is preliminary data.</text>
</comment>
<dbReference type="AlphaFoldDB" id="X1B0R8"/>
<dbReference type="EMBL" id="BART01000140">
    <property type="protein sequence ID" value="GAG65591.1"/>
    <property type="molecule type" value="Genomic_DNA"/>
</dbReference>
<dbReference type="Gene3D" id="1.20.120.140">
    <property type="entry name" value="Signal recognition particle SRP54, nucleotide-binding domain"/>
    <property type="match status" value="1"/>
</dbReference>
<dbReference type="SUPFAM" id="SSF52540">
    <property type="entry name" value="P-loop containing nucleoside triphosphate hydrolases"/>
    <property type="match status" value="1"/>
</dbReference>
<evidence type="ECO:0000313" key="8">
    <source>
        <dbReference type="EMBL" id="GAG65591.1"/>
    </source>
</evidence>
<evidence type="ECO:0000256" key="2">
    <source>
        <dbReference type="ARBA" id="ARBA00022741"/>
    </source>
</evidence>
<dbReference type="Gene3D" id="3.40.50.300">
    <property type="entry name" value="P-loop containing nucleotide triphosphate hydrolases"/>
    <property type="match status" value="1"/>
</dbReference>
<evidence type="ECO:0000256" key="6">
    <source>
        <dbReference type="ARBA" id="ARBA00029433"/>
    </source>
</evidence>
<organism evidence="8">
    <name type="scientific">marine sediment metagenome</name>
    <dbReference type="NCBI Taxonomy" id="412755"/>
    <lineage>
        <taxon>unclassified sequences</taxon>
        <taxon>metagenomes</taxon>
        <taxon>ecological metagenomes</taxon>
    </lineage>
</organism>
<proteinExistence type="inferred from homology"/>
<keyword evidence="4" id="KW-0472">Membrane</keyword>
<keyword evidence="3" id="KW-0342">GTP-binding</keyword>
<keyword evidence="2" id="KW-0547">Nucleotide-binding</keyword>
<evidence type="ECO:0000256" key="4">
    <source>
        <dbReference type="ARBA" id="ARBA00023136"/>
    </source>
</evidence>
<dbReference type="InterPro" id="IPR000897">
    <property type="entry name" value="SRP54_GTPase_dom"/>
</dbReference>
<dbReference type="InterPro" id="IPR036225">
    <property type="entry name" value="SRP/SRP_N"/>
</dbReference>
<dbReference type="GO" id="GO:0012505">
    <property type="term" value="C:endomembrane system"/>
    <property type="evidence" value="ECO:0007669"/>
    <property type="project" value="UniProtKB-SubCell"/>
</dbReference>
<name>X1B0R8_9ZZZZ</name>
<evidence type="ECO:0000256" key="1">
    <source>
        <dbReference type="ARBA" id="ARBA00008531"/>
    </source>
</evidence>
<dbReference type="InterPro" id="IPR027417">
    <property type="entry name" value="P-loop_NTPase"/>
</dbReference>
<comment type="subcellular location">
    <subcellularLocation>
        <location evidence="6">Endomembrane system</location>
        <topology evidence="6">Peripheral membrane protein</topology>
        <orientation evidence="6">Cytoplasmic side</orientation>
    </subcellularLocation>
</comment>
<dbReference type="GO" id="GO:0003924">
    <property type="term" value="F:GTPase activity"/>
    <property type="evidence" value="ECO:0007669"/>
    <property type="project" value="TreeGrafter"/>
</dbReference>
<dbReference type="PANTHER" id="PTHR43134">
    <property type="entry name" value="SIGNAL RECOGNITION PARTICLE RECEPTOR SUBUNIT ALPHA"/>
    <property type="match status" value="1"/>
</dbReference>
<dbReference type="GO" id="GO:0006614">
    <property type="term" value="P:SRP-dependent cotranslational protein targeting to membrane"/>
    <property type="evidence" value="ECO:0007669"/>
    <property type="project" value="InterPro"/>
</dbReference>
<dbReference type="InterPro" id="IPR042101">
    <property type="entry name" value="SRP54_N_sf"/>
</dbReference>
<sequence length="188" mass="21246">MKNKSMWIIKTMNIKNVFSEFKEGLYKSRIELANKLGFLFSDSKDKSDFLEKLEELLILSDLGTSATADIMNEFQQINFREYKENNFIFFKEKLKATLIDILNSTALDIKINEDRLNIIMLVGVNGSGKTSVAAKIAYRLKNINKDIIMVPCNPTNIIIVGGAGFILMSFCLDPNVEVISPSTIFIIC</sequence>
<protein>
    <recommendedName>
        <fullName evidence="7">SRP54-type proteins GTP-binding domain-containing protein</fullName>
    </recommendedName>
</protein>
<dbReference type="GO" id="GO:0005047">
    <property type="term" value="F:signal recognition particle binding"/>
    <property type="evidence" value="ECO:0007669"/>
    <property type="project" value="TreeGrafter"/>
</dbReference>
<evidence type="ECO:0000256" key="3">
    <source>
        <dbReference type="ARBA" id="ARBA00023134"/>
    </source>
</evidence>